<keyword evidence="4" id="KW-0812">Transmembrane</keyword>
<evidence type="ECO:0000313" key="8">
    <source>
        <dbReference type="Proteomes" id="UP000033664"/>
    </source>
</evidence>
<keyword evidence="2" id="KW-0418">Kinase</keyword>
<comment type="caution">
    <text evidence="7">The sequence shown here is derived from an EMBL/GenBank/DDBJ whole genome shotgun (WGS) entry which is preliminary data.</text>
</comment>
<dbReference type="PATRIC" id="fig|151081.8.peg.1809"/>
<evidence type="ECO:0000256" key="4">
    <source>
        <dbReference type="SAM" id="Phobius"/>
    </source>
</evidence>
<dbReference type="PANTHER" id="PTHR24421:SF59">
    <property type="entry name" value="OXYGEN SENSOR HISTIDINE KINASE NREB"/>
    <property type="match status" value="1"/>
</dbReference>
<dbReference type="InterPro" id="IPR003594">
    <property type="entry name" value="HATPase_dom"/>
</dbReference>
<sequence length="383" mass="43120">MKAWQSNHFIANWTGSVLVLFTCAIVAGFVFYSLHHQQDVLRFNLPYPDVFVAAVFTGFVMLHLLRTTGPQRTIRSQKILATAQFSLLLILLLWIKSGLILILSVVYVASLVYLAPLIVCLALALVMPLAYFATTPTSYDLVNTLLFIAYHLFALRLSYALLDERRANERNKALLQELSATQVLLQDTAKRDERLRIARDIHDSLGHGLTALNLQLELAQQLSHSAQPPLAQCKHIITDLLAHTRDTVSTLRAFDNIDLKQALTTLIADTVHPVTQLHYSERVKVRDARIAELLFRATQEALTNVRKHAYATRCDISLWRQQQWLLWRVEDNGMGISHHQWGNGLKGMQERVMQLDGELTVTSLATGTRLDIALPLGAEADSD</sequence>
<feature type="transmembrane region" description="Helical" evidence="4">
    <location>
        <begin position="46"/>
        <end position="65"/>
    </location>
</feature>
<evidence type="ECO:0000259" key="6">
    <source>
        <dbReference type="Pfam" id="PF07730"/>
    </source>
</evidence>
<feature type="transmembrane region" description="Helical" evidence="4">
    <location>
        <begin position="12"/>
        <end position="34"/>
    </location>
</feature>
<protein>
    <submittedName>
        <fullName evidence="7">Uncharacterized protein</fullName>
    </submittedName>
</protein>
<evidence type="ECO:0000259" key="5">
    <source>
        <dbReference type="Pfam" id="PF02518"/>
    </source>
</evidence>
<dbReference type="Proteomes" id="UP000033664">
    <property type="component" value="Unassembled WGS sequence"/>
</dbReference>
<dbReference type="Gene3D" id="1.20.5.1930">
    <property type="match status" value="1"/>
</dbReference>
<reference evidence="7 8" key="1">
    <citation type="journal article" date="2015" name="BMC Genomics">
        <title>Genome mining reveals unlocked bioactive potential of marine Gram-negative bacteria.</title>
        <authorList>
            <person name="Machado H."/>
            <person name="Sonnenschein E.C."/>
            <person name="Melchiorsen J."/>
            <person name="Gram L."/>
        </authorList>
    </citation>
    <scope>NUCLEOTIDE SEQUENCE [LARGE SCALE GENOMIC DNA]</scope>
    <source>
        <strain evidence="7 8">S3137</strain>
    </source>
</reference>
<proteinExistence type="predicted"/>
<feature type="transmembrane region" description="Helical" evidence="4">
    <location>
        <begin position="113"/>
        <end position="134"/>
    </location>
</feature>
<dbReference type="AlphaFoldDB" id="A0A0F4Q2T2"/>
<feature type="domain" description="Signal transduction histidine kinase subgroup 3 dimerisation and phosphoacceptor" evidence="6">
    <location>
        <begin position="193"/>
        <end position="252"/>
    </location>
</feature>
<name>A0A0F4Q2T2_9GAMM</name>
<dbReference type="Pfam" id="PF02518">
    <property type="entry name" value="HATPase_c"/>
    <property type="match status" value="1"/>
</dbReference>
<dbReference type="GeneID" id="58227483"/>
<feature type="transmembrane region" description="Helical" evidence="4">
    <location>
        <begin position="141"/>
        <end position="162"/>
    </location>
</feature>
<feature type="transmembrane region" description="Helical" evidence="4">
    <location>
        <begin position="85"/>
        <end position="107"/>
    </location>
</feature>
<dbReference type="PANTHER" id="PTHR24421">
    <property type="entry name" value="NITRATE/NITRITE SENSOR PROTEIN NARX-RELATED"/>
    <property type="match status" value="1"/>
</dbReference>
<evidence type="ECO:0000313" key="7">
    <source>
        <dbReference type="EMBL" id="KJZ01948.1"/>
    </source>
</evidence>
<evidence type="ECO:0000256" key="1">
    <source>
        <dbReference type="ARBA" id="ARBA00022679"/>
    </source>
</evidence>
<keyword evidence="1" id="KW-0808">Transferase</keyword>
<accession>A0A0F4Q2T2</accession>
<evidence type="ECO:0000256" key="2">
    <source>
        <dbReference type="ARBA" id="ARBA00022777"/>
    </source>
</evidence>
<dbReference type="Gene3D" id="3.30.565.10">
    <property type="entry name" value="Histidine kinase-like ATPase, C-terminal domain"/>
    <property type="match status" value="1"/>
</dbReference>
<dbReference type="InterPro" id="IPR036890">
    <property type="entry name" value="HATPase_C_sf"/>
</dbReference>
<dbReference type="EMBL" id="JXXZ01000002">
    <property type="protein sequence ID" value="KJZ01948.1"/>
    <property type="molecule type" value="Genomic_DNA"/>
</dbReference>
<dbReference type="Pfam" id="PF07730">
    <property type="entry name" value="HisKA_3"/>
    <property type="match status" value="1"/>
</dbReference>
<dbReference type="OrthoDB" id="9797605at2"/>
<keyword evidence="4" id="KW-0472">Membrane</keyword>
<dbReference type="InterPro" id="IPR050482">
    <property type="entry name" value="Sensor_HK_TwoCompSys"/>
</dbReference>
<organism evidence="7 8">
    <name type="scientific">Pseudoalteromonas ruthenica</name>
    <dbReference type="NCBI Taxonomy" id="151081"/>
    <lineage>
        <taxon>Bacteria</taxon>
        <taxon>Pseudomonadati</taxon>
        <taxon>Pseudomonadota</taxon>
        <taxon>Gammaproteobacteria</taxon>
        <taxon>Alteromonadales</taxon>
        <taxon>Pseudoalteromonadaceae</taxon>
        <taxon>Pseudoalteromonas</taxon>
    </lineage>
</organism>
<dbReference type="GO" id="GO:0000155">
    <property type="term" value="F:phosphorelay sensor kinase activity"/>
    <property type="evidence" value="ECO:0007669"/>
    <property type="project" value="InterPro"/>
</dbReference>
<dbReference type="RefSeq" id="WP_045979312.1">
    <property type="nucleotide sequence ID" value="NZ_JXXY01000006.1"/>
</dbReference>
<dbReference type="GO" id="GO:0016020">
    <property type="term" value="C:membrane"/>
    <property type="evidence" value="ECO:0007669"/>
    <property type="project" value="InterPro"/>
</dbReference>
<keyword evidence="8" id="KW-1185">Reference proteome</keyword>
<feature type="domain" description="Histidine kinase/HSP90-like ATPase" evidence="5">
    <location>
        <begin position="292"/>
        <end position="376"/>
    </location>
</feature>
<dbReference type="eggNOG" id="COG4585">
    <property type="taxonomic scope" value="Bacteria"/>
</dbReference>
<dbReference type="GO" id="GO:0046983">
    <property type="term" value="F:protein dimerization activity"/>
    <property type="evidence" value="ECO:0007669"/>
    <property type="project" value="InterPro"/>
</dbReference>
<dbReference type="CDD" id="cd16917">
    <property type="entry name" value="HATPase_UhpB-NarQ-NarX-like"/>
    <property type="match status" value="1"/>
</dbReference>
<dbReference type="InterPro" id="IPR011712">
    <property type="entry name" value="Sig_transdc_His_kin_sub3_dim/P"/>
</dbReference>
<dbReference type="SUPFAM" id="SSF55874">
    <property type="entry name" value="ATPase domain of HSP90 chaperone/DNA topoisomerase II/histidine kinase"/>
    <property type="match status" value="1"/>
</dbReference>
<keyword evidence="3" id="KW-0902">Two-component regulatory system</keyword>
<evidence type="ECO:0000256" key="3">
    <source>
        <dbReference type="ARBA" id="ARBA00023012"/>
    </source>
</evidence>
<gene>
    <name evidence="7" type="ORF">TW72_03155</name>
</gene>
<keyword evidence="4" id="KW-1133">Transmembrane helix</keyword>